<organism evidence="6 7">
    <name type="scientific">Natronoglycomyces albus</name>
    <dbReference type="NCBI Taxonomy" id="2811108"/>
    <lineage>
        <taxon>Bacteria</taxon>
        <taxon>Bacillati</taxon>
        <taxon>Actinomycetota</taxon>
        <taxon>Actinomycetes</taxon>
        <taxon>Glycomycetales</taxon>
        <taxon>Glycomycetaceae</taxon>
        <taxon>Natronoglycomyces</taxon>
    </lineage>
</organism>
<keyword evidence="7" id="KW-1185">Reference proteome</keyword>
<evidence type="ECO:0000256" key="4">
    <source>
        <dbReference type="PROSITE-ProRule" id="PRU00409"/>
    </source>
</evidence>
<evidence type="ECO:0000313" key="7">
    <source>
        <dbReference type="Proteomes" id="UP000662939"/>
    </source>
</evidence>
<keyword evidence="3 4" id="KW-0067">ATP-binding</keyword>
<dbReference type="KEGG" id="nav:JQS30_13900"/>
<dbReference type="PANTHER" id="PTHR43585:SF2">
    <property type="entry name" value="ATP-GRASP ENZYME FSQD"/>
    <property type="match status" value="1"/>
</dbReference>
<keyword evidence="2 4" id="KW-0547">Nucleotide-binding</keyword>
<sequence length="415" mass="44941">MPTDIKRLLMVMPYHQLARKAVETGFEVWAIWDPALQSQDYLLQVEEHASLYLADFSDLEGLADLIRDVVTRHDIDAVVHVGAEATMVAAAEAAGSVALNRPQSLRILNDKATMRATLNEHPEHRVVYQQVDTVEAAVAVCSQGLGDIEQATLAPVIVKPALSSGSRGVGLIGDMDDLEQWRHRVEAAEITGPFVVEEFLSGPEYSIETLTVEGRHHLIGVTAKETTGAPTFVETGHIHPAPLSSADTSRLKDAAFALLDLAGYTFGPAHTEAILTERGVRIVESQARLGGDRLPAVIETATGFDIEAAIFRSLAHRPLPQIKAYQYGAVGFFRFPPGELTAEPDREAAVAWPWVRELKFPFTAGEVLPAAVHSGTRHGHVVVGGDTPQEVKERIATVTAHLGVHTRTNPEGAPE</sequence>
<dbReference type="GO" id="GO:0005524">
    <property type="term" value="F:ATP binding"/>
    <property type="evidence" value="ECO:0007669"/>
    <property type="project" value="UniProtKB-UniRule"/>
</dbReference>
<dbReference type="PANTHER" id="PTHR43585">
    <property type="entry name" value="FUMIPYRROLE BIOSYNTHESIS PROTEIN C"/>
    <property type="match status" value="1"/>
</dbReference>
<keyword evidence="1" id="KW-0436">Ligase</keyword>
<dbReference type="RefSeq" id="WP_213170844.1">
    <property type="nucleotide sequence ID" value="NZ_CP070496.1"/>
</dbReference>
<dbReference type="InterPro" id="IPR052032">
    <property type="entry name" value="ATP-dep_AA_Ligase"/>
</dbReference>
<dbReference type="InterPro" id="IPR011761">
    <property type="entry name" value="ATP-grasp"/>
</dbReference>
<evidence type="ECO:0000256" key="3">
    <source>
        <dbReference type="ARBA" id="ARBA00022840"/>
    </source>
</evidence>
<name>A0A895XP44_9ACTN</name>
<dbReference type="EMBL" id="CP070496">
    <property type="protein sequence ID" value="QSB04845.1"/>
    <property type="molecule type" value="Genomic_DNA"/>
</dbReference>
<dbReference type="Proteomes" id="UP000662939">
    <property type="component" value="Chromosome"/>
</dbReference>
<accession>A0A895XP44</accession>
<proteinExistence type="predicted"/>
<dbReference type="SUPFAM" id="SSF56059">
    <property type="entry name" value="Glutathione synthetase ATP-binding domain-like"/>
    <property type="match status" value="1"/>
</dbReference>
<dbReference type="GO" id="GO:0016874">
    <property type="term" value="F:ligase activity"/>
    <property type="evidence" value="ECO:0007669"/>
    <property type="project" value="UniProtKB-KW"/>
</dbReference>
<dbReference type="PROSITE" id="PS50975">
    <property type="entry name" value="ATP_GRASP"/>
    <property type="match status" value="1"/>
</dbReference>
<dbReference type="InterPro" id="IPR040570">
    <property type="entry name" value="LAL_C2"/>
</dbReference>
<dbReference type="AlphaFoldDB" id="A0A895XP44"/>
<protein>
    <submittedName>
        <fullName evidence="6">ATP-grasp domain-containing protein</fullName>
    </submittedName>
</protein>
<evidence type="ECO:0000256" key="2">
    <source>
        <dbReference type="ARBA" id="ARBA00022741"/>
    </source>
</evidence>
<evidence type="ECO:0000256" key="1">
    <source>
        <dbReference type="ARBA" id="ARBA00022598"/>
    </source>
</evidence>
<reference evidence="6" key="1">
    <citation type="submission" date="2021-02" db="EMBL/GenBank/DDBJ databases">
        <title>Natronoglycomyces albus gen. nov., sp. nov, a haloalkaliphilic actinobacterium from a soda solonchak soil.</title>
        <authorList>
            <person name="Sorokin D.Y."/>
            <person name="Khijniak T.V."/>
            <person name="Zakharycheva A.P."/>
            <person name="Boueva O.V."/>
            <person name="Ariskina E.V."/>
            <person name="Hahnke R.L."/>
            <person name="Bunk B."/>
            <person name="Sproer C."/>
            <person name="Schumann P."/>
            <person name="Evtushenko L.I."/>
            <person name="Kublanov I.V."/>
        </authorList>
    </citation>
    <scope>NUCLEOTIDE SEQUENCE</scope>
    <source>
        <strain evidence="6">DSM 106290</strain>
    </source>
</reference>
<feature type="domain" description="ATP-grasp" evidence="5">
    <location>
        <begin position="111"/>
        <end position="315"/>
    </location>
</feature>
<dbReference type="Pfam" id="PF18603">
    <property type="entry name" value="LAL_C2"/>
    <property type="match status" value="1"/>
</dbReference>
<dbReference type="Pfam" id="PF13535">
    <property type="entry name" value="ATP-grasp_4"/>
    <property type="match status" value="1"/>
</dbReference>
<evidence type="ECO:0000313" key="6">
    <source>
        <dbReference type="EMBL" id="QSB04845.1"/>
    </source>
</evidence>
<evidence type="ECO:0000259" key="5">
    <source>
        <dbReference type="PROSITE" id="PS50975"/>
    </source>
</evidence>
<dbReference type="Gene3D" id="3.30.470.20">
    <property type="entry name" value="ATP-grasp fold, B domain"/>
    <property type="match status" value="1"/>
</dbReference>
<gene>
    <name evidence="6" type="ORF">JQS30_13900</name>
</gene>
<dbReference type="GO" id="GO:0046872">
    <property type="term" value="F:metal ion binding"/>
    <property type="evidence" value="ECO:0007669"/>
    <property type="project" value="InterPro"/>
</dbReference>